<evidence type="ECO:0000256" key="2">
    <source>
        <dbReference type="ARBA" id="ARBA00022475"/>
    </source>
</evidence>
<evidence type="ECO:0000256" key="6">
    <source>
        <dbReference type="SAM" id="MobiDB-lite"/>
    </source>
</evidence>
<dbReference type="EMBL" id="CP001197">
    <property type="protein sequence ID" value="ACL07546.1"/>
    <property type="molecule type" value="Genomic_DNA"/>
</dbReference>
<sequence>MSAAQPTPPHAGAEPNRATPRPAGHCGPGDGGPEQDGPEQDGPEQGGHGPERNEPVPVLLSVVVPVLHEGHRIAELAGHVRALAAELPPGAVELVVADGAPEGDTLAALKLALGEDAWRAATGLVAADMSATGLAPAGLLVTGGNAEEFSGTGLPVCAVAAPRGRARQMNAGAAVARGEVLLFQHADTRLPDGAFPAVLRALGVGGTAGTDGTGTAGEVEGRHADDGVSRSVVSIPAAGAFTLAIDAPGAWFRVVEALANLRNRLTRTPYGDQAQFFRAGVFRAIGGYPDLPLMEDVEIMRRLRRRHRLHGPRGPCDTGQPLALLDLRAVTSARRWRDEGAVRCTLRNVCLRLLYALGVPAQILARWYRARKGAS</sequence>
<dbReference type="Gene3D" id="3.90.550.10">
    <property type="entry name" value="Spore Coat Polysaccharide Biosynthesis Protein SpsA, Chain A"/>
    <property type="match status" value="1"/>
</dbReference>
<feature type="region of interest" description="Disordered" evidence="6">
    <location>
        <begin position="1"/>
        <end position="54"/>
    </location>
</feature>
<dbReference type="HOGENOM" id="CLU_025996_17_3_7"/>
<dbReference type="InterPro" id="IPR029044">
    <property type="entry name" value="Nucleotide-diphossugar_trans"/>
</dbReference>
<dbReference type="eggNOG" id="COG1215">
    <property type="taxonomic scope" value="Bacteria"/>
</dbReference>
<evidence type="ECO:0000256" key="1">
    <source>
        <dbReference type="ARBA" id="ARBA00004236"/>
    </source>
</evidence>
<organism evidence="7">
    <name type="scientific">Nitratidesulfovibrio vulgaris (strain DSM 19637 / Miyazaki F)</name>
    <name type="common">Desulfovibrio vulgaris</name>
    <dbReference type="NCBI Taxonomy" id="883"/>
    <lineage>
        <taxon>Bacteria</taxon>
        <taxon>Pseudomonadati</taxon>
        <taxon>Thermodesulfobacteriota</taxon>
        <taxon>Desulfovibrionia</taxon>
        <taxon>Desulfovibrionales</taxon>
        <taxon>Desulfovibrionaceae</taxon>
        <taxon>Nitratidesulfovibrio</taxon>
    </lineage>
</organism>
<dbReference type="AlphaFoldDB" id="B8DKW7"/>
<comment type="subcellular location">
    <subcellularLocation>
        <location evidence="1">Cell membrane</location>
    </subcellularLocation>
</comment>
<dbReference type="KEGG" id="dvm:DvMF_0589"/>
<dbReference type="PANTHER" id="PTHR43646">
    <property type="entry name" value="GLYCOSYLTRANSFERASE"/>
    <property type="match status" value="1"/>
</dbReference>
<dbReference type="CAZy" id="GT2">
    <property type="family name" value="Glycosyltransferase Family 2"/>
</dbReference>
<protein>
    <submittedName>
        <fullName evidence="7">Glycosyl transferase, group 2 family protein</fullName>
    </submittedName>
</protein>
<accession>B8DKW7</accession>
<evidence type="ECO:0000256" key="4">
    <source>
        <dbReference type="ARBA" id="ARBA00022679"/>
    </source>
</evidence>
<dbReference type="GO" id="GO:0005886">
    <property type="term" value="C:plasma membrane"/>
    <property type="evidence" value="ECO:0007669"/>
    <property type="project" value="UniProtKB-SubCell"/>
</dbReference>
<reference evidence="7" key="1">
    <citation type="submission" date="2008-10" db="EMBL/GenBank/DDBJ databases">
        <title>Complete sequence of Desulfovibrio vulgaris str. 'Miyazaki F'.</title>
        <authorList>
            <person name="Lucas S."/>
            <person name="Copeland A."/>
            <person name="Lapidus A."/>
            <person name="Glavina del Rio T."/>
            <person name="Dalin E."/>
            <person name="Tice H."/>
            <person name="Bruce D."/>
            <person name="Goodwin L."/>
            <person name="Pitluck S."/>
            <person name="Sims D."/>
            <person name="Brettin T."/>
            <person name="Detter J.C."/>
            <person name="Han C."/>
            <person name="Larimer F."/>
            <person name="Land M."/>
            <person name="Hauser L."/>
            <person name="Kyrpides N."/>
            <person name="Mikhailova N."/>
            <person name="Hazen T.C."/>
            <person name="Richardson P."/>
        </authorList>
    </citation>
    <scope>NUCLEOTIDE SEQUENCE</scope>
    <source>
        <strain evidence="7">Miyazaki F</strain>
    </source>
</reference>
<dbReference type="PANTHER" id="PTHR43646:SF2">
    <property type="entry name" value="GLYCOSYLTRANSFERASE 2-LIKE DOMAIN-CONTAINING PROTEIN"/>
    <property type="match status" value="1"/>
</dbReference>
<dbReference type="STRING" id="883.DvMF_0589"/>
<evidence type="ECO:0000256" key="5">
    <source>
        <dbReference type="ARBA" id="ARBA00023136"/>
    </source>
</evidence>
<keyword evidence="2" id="KW-1003">Cell membrane</keyword>
<keyword evidence="5" id="KW-0472">Membrane</keyword>
<dbReference type="GO" id="GO:0016757">
    <property type="term" value="F:glycosyltransferase activity"/>
    <property type="evidence" value="ECO:0007669"/>
    <property type="project" value="UniProtKB-KW"/>
</dbReference>
<name>B8DKW7_NITV9</name>
<proteinExistence type="predicted"/>
<dbReference type="SUPFAM" id="SSF53448">
    <property type="entry name" value="Nucleotide-diphospho-sugar transferases"/>
    <property type="match status" value="1"/>
</dbReference>
<keyword evidence="3" id="KW-0328">Glycosyltransferase</keyword>
<keyword evidence="4 7" id="KW-0808">Transferase</keyword>
<evidence type="ECO:0000313" key="7">
    <source>
        <dbReference type="EMBL" id="ACL07546.1"/>
    </source>
</evidence>
<evidence type="ECO:0000256" key="3">
    <source>
        <dbReference type="ARBA" id="ARBA00022676"/>
    </source>
</evidence>
<gene>
    <name evidence="7" type="ordered locus">DvMF_0589</name>
</gene>